<evidence type="ECO:0000256" key="2">
    <source>
        <dbReference type="ARBA" id="ARBA00023002"/>
    </source>
</evidence>
<dbReference type="PIRSF" id="PIRSF000106">
    <property type="entry name" value="ME"/>
    <property type="match status" value="1"/>
</dbReference>
<dbReference type="SMART" id="SM01274">
    <property type="entry name" value="malic"/>
    <property type="match status" value="1"/>
</dbReference>
<dbReference type="GO" id="GO:0004470">
    <property type="term" value="F:malic enzyme activity"/>
    <property type="evidence" value="ECO:0007669"/>
    <property type="project" value="InterPro"/>
</dbReference>
<dbReference type="RefSeq" id="WP_393970691.1">
    <property type="nucleotide sequence ID" value="NZ_CP133772.1"/>
</dbReference>
<dbReference type="Gene3D" id="3.40.50.10380">
    <property type="entry name" value="Malic enzyme, N-terminal domain"/>
    <property type="match status" value="1"/>
</dbReference>
<dbReference type="SMART" id="SM00919">
    <property type="entry name" value="Malic_M"/>
    <property type="match status" value="1"/>
</dbReference>
<dbReference type="InterPro" id="IPR012302">
    <property type="entry name" value="Malic_NAD-bd"/>
</dbReference>
<gene>
    <name evidence="5" type="ORF">OXIME_000920</name>
</gene>
<dbReference type="InterPro" id="IPR036291">
    <property type="entry name" value="NAD(P)-bd_dom_sf"/>
</dbReference>
<accession>A0AAX4NHS6</accession>
<dbReference type="InterPro" id="IPR001891">
    <property type="entry name" value="Malic_OxRdtase"/>
</dbReference>
<dbReference type="Gene3D" id="3.40.50.720">
    <property type="entry name" value="NAD(P)-binding Rossmann-like Domain"/>
    <property type="match status" value="1"/>
</dbReference>
<dbReference type="EMBL" id="CP133772">
    <property type="protein sequence ID" value="WYY00352.1"/>
    <property type="molecule type" value="Genomic_DNA"/>
</dbReference>
<organism evidence="5 6">
    <name type="scientific">Oxyplasma meridianum</name>
    <dbReference type="NCBI Taxonomy" id="3073602"/>
    <lineage>
        <taxon>Archaea</taxon>
        <taxon>Methanobacteriati</taxon>
        <taxon>Thermoplasmatota</taxon>
        <taxon>Thermoplasmata</taxon>
        <taxon>Thermoplasmatales</taxon>
        <taxon>Thermoplasmataceae</taxon>
        <taxon>Oxyplasma</taxon>
    </lineage>
</organism>
<keyword evidence="2" id="KW-0560">Oxidoreductase</keyword>
<dbReference type="InterPro" id="IPR037062">
    <property type="entry name" value="Malic_N_dom_sf"/>
</dbReference>
<evidence type="ECO:0000259" key="4">
    <source>
        <dbReference type="SMART" id="SM01274"/>
    </source>
</evidence>
<dbReference type="CDD" id="cd05311">
    <property type="entry name" value="NAD_bind_2_malic_enz"/>
    <property type="match status" value="1"/>
</dbReference>
<evidence type="ECO:0000259" key="3">
    <source>
        <dbReference type="SMART" id="SM00919"/>
    </source>
</evidence>
<dbReference type="AlphaFoldDB" id="A0AAX4NHS6"/>
<dbReference type="Pfam" id="PF00390">
    <property type="entry name" value="malic"/>
    <property type="match status" value="1"/>
</dbReference>
<protein>
    <submittedName>
        <fullName evidence="5">NADP-dependent malic enzyme</fullName>
    </submittedName>
</protein>
<dbReference type="GeneID" id="95967655"/>
<dbReference type="GO" id="GO:0051287">
    <property type="term" value="F:NAD binding"/>
    <property type="evidence" value="ECO:0007669"/>
    <property type="project" value="InterPro"/>
</dbReference>
<feature type="domain" description="Malic enzyme N-terminal" evidence="4">
    <location>
        <begin position="25"/>
        <end position="158"/>
    </location>
</feature>
<dbReference type="InterPro" id="IPR046346">
    <property type="entry name" value="Aminoacid_DH-like_N_sf"/>
</dbReference>
<dbReference type="Pfam" id="PF03949">
    <property type="entry name" value="Malic_M"/>
    <property type="match status" value="1"/>
</dbReference>
<proteinExistence type="inferred from homology"/>
<dbReference type="SUPFAM" id="SSF51735">
    <property type="entry name" value="NAD(P)-binding Rossmann-fold domains"/>
    <property type="match status" value="1"/>
</dbReference>
<evidence type="ECO:0000256" key="1">
    <source>
        <dbReference type="ARBA" id="ARBA00008785"/>
    </source>
</evidence>
<dbReference type="SUPFAM" id="SSF53223">
    <property type="entry name" value="Aminoacid dehydrogenase-like, N-terminal domain"/>
    <property type="match status" value="1"/>
</dbReference>
<reference evidence="5 6" key="1">
    <citation type="submission" date="2023-09" db="EMBL/GenBank/DDBJ databases">
        <authorList>
            <person name="Golyshina O.V."/>
            <person name="Lunev E.A."/>
            <person name="Bargiela R."/>
            <person name="Gaines M.C."/>
            <person name="Daum B."/>
            <person name="Bale N.J."/>
            <person name="Koenen M."/>
            <person name="Sinninghe Damst J.S."/>
            <person name="Yakimov M."/>
            <person name="Golyshin P.N."/>
        </authorList>
    </citation>
    <scope>NUCLEOTIDE SEQUENCE [LARGE SCALE GENOMIC DNA]</scope>
    <source>
        <strain evidence="5 6">M1</strain>
    </source>
</reference>
<evidence type="ECO:0000313" key="5">
    <source>
        <dbReference type="EMBL" id="WYY00352.1"/>
    </source>
</evidence>
<dbReference type="InterPro" id="IPR045213">
    <property type="entry name" value="Malic_NAD-bd_bact_type"/>
</dbReference>
<dbReference type="InterPro" id="IPR012301">
    <property type="entry name" value="Malic_N_dom"/>
</dbReference>
<sequence>MVLETDQERTEHFNRMSLKFSEFYKGKTMVIPKVPINNLGSFSYWYTPGIAAVSTHISKDIESSFELTGRWNSVAILTDGTRVLGLGNVGPEAAMAVMEGKALIFNYLGGVNAVPIPIRTKTKEEFITVARALEPSFGGYNLEDIESPKCFFILEQLQKDLSIPAWHDDQLGTASIILAGLINALRVVGKKIEDSRIVLFGSGAANIAAAHLLMAAGFKASNLIIADSKGILHPEREDMDTLMLNNPWKYKLAMLTNGERREGPSEESFQGADVIISAARPGPDTIKPEWIKNMNSDPIIFALANPVPEIWPNVAKEAGARVIATGRGDFPNQINNSLIFPGVFRGVLDARSRGVNFKIMVKASYEIANFVKDPSEDRIVPTMENWELYPQVASAVARATVDEGLARRNNSTEGFYKIAREIIEENRKAYRKLVDGDIIKKLPEMD</sequence>
<keyword evidence="6" id="KW-1185">Reference proteome</keyword>
<evidence type="ECO:0000313" key="6">
    <source>
        <dbReference type="Proteomes" id="UP001451606"/>
    </source>
</evidence>
<dbReference type="GO" id="GO:0016616">
    <property type="term" value="F:oxidoreductase activity, acting on the CH-OH group of donors, NAD or NADP as acceptor"/>
    <property type="evidence" value="ECO:0007669"/>
    <property type="project" value="InterPro"/>
</dbReference>
<comment type="similarity">
    <text evidence="1">Belongs to the malic enzymes family.</text>
</comment>
<name>A0AAX4NHS6_9ARCH</name>
<dbReference type="PANTHER" id="PTHR43237:SF4">
    <property type="entry name" value="NADP-DEPENDENT MALIC ENZYME"/>
    <property type="match status" value="1"/>
</dbReference>
<dbReference type="PANTHER" id="PTHR43237">
    <property type="entry name" value="NADP-DEPENDENT MALIC ENZYME"/>
    <property type="match status" value="1"/>
</dbReference>
<dbReference type="Proteomes" id="UP001451606">
    <property type="component" value="Chromosome"/>
</dbReference>
<dbReference type="InterPro" id="IPR051674">
    <property type="entry name" value="Malate_Decarboxylase"/>
</dbReference>
<feature type="domain" description="Malic enzyme NAD-binding" evidence="3">
    <location>
        <begin position="170"/>
        <end position="401"/>
    </location>
</feature>
<dbReference type="KEGG" id="omr:OXIME_000920"/>